<reference evidence="1 2" key="1">
    <citation type="submission" date="2021-03" db="EMBL/GenBank/DDBJ databases">
        <title>Draft genome sequence of Janthinobacterium sp. strain PLB02 isolated from infected primmorphs (Lubomirskia baicalensis).</title>
        <authorList>
            <person name="Chernogor L.I."/>
            <person name="Belikov S.I."/>
            <person name="Petrushin I.S."/>
        </authorList>
    </citation>
    <scope>NUCLEOTIDE SEQUENCE [LARGE SCALE GENOMIC DNA]</scope>
    <source>
        <strain evidence="1 2">PLB02</strain>
    </source>
</reference>
<protein>
    <submittedName>
        <fullName evidence="1">Uncharacterized protein</fullName>
    </submittedName>
</protein>
<gene>
    <name evidence="1" type="ORF">J3P46_08745</name>
</gene>
<sequence>MTTALQLFNDDGTKNWDSRTVAGGIIADVRQYASTETAELTYPIFAGRSVEIVPLLLWVEAGTMGVVADTALGYPRIRVSVASTTRRFAVEVY</sequence>
<dbReference type="AlphaFoldDB" id="A0AAJ4T769"/>
<dbReference type="RefSeq" id="WP_151093392.1">
    <property type="nucleotide sequence ID" value="NZ_CP071520.1"/>
</dbReference>
<evidence type="ECO:0000313" key="1">
    <source>
        <dbReference type="EMBL" id="QSX97982.1"/>
    </source>
</evidence>
<proteinExistence type="predicted"/>
<dbReference type="EMBL" id="CP071520">
    <property type="protein sequence ID" value="QSX97982.1"/>
    <property type="molecule type" value="Genomic_DNA"/>
</dbReference>
<organism evidence="1 2">
    <name type="scientific">Janthinobacterium lividum</name>
    <dbReference type="NCBI Taxonomy" id="29581"/>
    <lineage>
        <taxon>Bacteria</taxon>
        <taxon>Pseudomonadati</taxon>
        <taxon>Pseudomonadota</taxon>
        <taxon>Betaproteobacteria</taxon>
        <taxon>Burkholderiales</taxon>
        <taxon>Oxalobacteraceae</taxon>
        <taxon>Janthinobacterium</taxon>
    </lineage>
</organism>
<name>A0AAJ4T769_9BURK</name>
<accession>A0AAJ4T769</accession>
<dbReference type="Proteomes" id="UP000662821">
    <property type="component" value="Chromosome"/>
</dbReference>
<evidence type="ECO:0000313" key="2">
    <source>
        <dbReference type="Proteomes" id="UP000662821"/>
    </source>
</evidence>